<protein>
    <recommendedName>
        <fullName evidence="3">Oxidoreductase HTATIP2</fullName>
    </recommendedName>
</protein>
<dbReference type="InterPro" id="IPR036291">
    <property type="entry name" value="NAD(P)-bd_dom_sf"/>
</dbReference>
<dbReference type="PANTHER" id="PTHR14097">
    <property type="entry name" value="OXIDOREDUCTASE HTATIP2"/>
    <property type="match status" value="1"/>
</dbReference>
<proteinExistence type="predicted"/>
<sequence length="276" mass="30520">MKIIVVGATGLIGTEVIRQALLHKSVTSVVALGRRPTPPPESVPAGPELEKFQSVTLEDFTNYTEHNRPLLTRLFLFFLFRPFRLLAITPTASKTMDFEAVKTVCVDYVMKGFDTLKQLPRPQSGKPLRFVYASGAKAERDQTKKPWILGDYTLMRVSEPFFVKYARPTFFFIDPRKKNTRAASKHSYSTPPRNLAASWIRASCASASSSRPGYITGMLAHAAAGIIGLPLIDIREFGGAAVSAAVHGFDKDTLDNDELIAMGRKELREIGEEPST</sequence>
<name>A0A0A2VZJ5_BEABA</name>
<dbReference type="PANTHER" id="PTHR14097:SF9">
    <property type="entry name" value="EPIMERASE, PUTATIVE (AFU_ORTHOLOGUE AFUA_8G07320)-RELATED"/>
    <property type="match status" value="1"/>
</dbReference>
<comment type="caution">
    <text evidence="1">The sequence shown here is derived from an EMBL/GenBank/DDBJ whole genome shotgun (WGS) entry which is preliminary data.</text>
</comment>
<dbReference type="OrthoDB" id="3535423at2759"/>
<evidence type="ECO:0000313" key="1">
    <source>
        <dbReference type="EMBL" id="KGQ06144.1"/>
    </source>
</evidence>
<dbReference type="STRING" id="1245745.A0A0A2VZJ5"/>
<dbReference type="HOGENOM" id="CLU_071330_0_0_1"/>
<accession>A0A0A2VZJ5</accession>
<dbReference type="EMBL" id="ANFO01000862">
    <property type="protein sequence ID" value="KGQ06144.1"/>
    <property type="molecule type" value="Genomic_DNA"/>
</dbReference>
<dbReference type="Gene3D" id="3.40.50.720">
    <property type="entry name" value="NAD(P)-binding Rossmann-like Domain"/>
    <property type="match status" value="1"/>
</dbReference>
<organism evidence="1 2">
    <name type="scientific">Beauveria bassiana D1-5</name>
    <dbReference type="NCBI Taxonomy" id="1245745"/>
    <lineage>
        <taxon>Eukaryota</taxon>
        <taxon>Fungi</taxon>
        <taxon>Dikarya</taxon>
        <taxon>Ascomycota</taxon>
        <taxon>Pezizomycotina</taxon>
        <taxon>Sordariomycetes</taxon>
        <taxon>Hypocreomycetidae</taxon>
        <taxon>Hypocreales</taxon>
        <taxon>Cordycipitaceae</taxon>
        <taxon>Beauveria</taxon>
    </lineage>
</organism>
<evidence type="ECO:0000313" key="2">
    <source>
        <dbReference type="Proteomes" id="UP000030106"/>
    </source>
</evidence>
<gene>
    <name evidence="1" type="ORF">BBAD15_g8534</name>
</gene>
<evidence type="ECO:0008006" key="3">
    <source>
        <dbReference type="Google" id="ProtNLM"/>
    </source>
</evidence>
<reference evidence="1 2" key="1">
    <citation type="submission" date="2012-10" db="EMBL/GenBank/DDBJ databases">
        <title>Genome sequencing and analysis of entomopathogenic fungi Beauveria bassiana D1-5.</title>
        <authorList>
            <person name="Li Q."/>
            <person name="Wang L."/>
            <person name="Zhang Z."/>
            <person name="Wang Q."/>
            <person name="Ren J."/>
            <person name="Wang M."/>
            <person name="Xu W."/>
            <person name="Wang J."/>
            <person name="Lu Y."/>
            <person name="Du Q."/>
            <person name="Sun Z."/>
        </authorList>
    </citation>
    <scope>NUCLEOTIDE SEQUENCE [LARGE SCALE GENOMIC DNA]</scope>
    <source>
        <strain evidence="1 2">D1-5</strain>
    </source>
</reference>
<dbReference type="Proteomes" id="UP000030106">
    <property type="component" value="Unassembled WGS sequence"/>
</dbReference>
<dbReference type="AlphaFoldDB" id="A0A0A2VZJ5"/>
<dbReference type="SUPFAM" id="SSF51735">
    <property type="entry name" value="NAD(P)-binding Rossmann-fold domains"/>
    <property type="match status" value="1"/>
</dbReference>